<dbReference type="SUPFAM" id="SSF46785">
    <property type="entry name" value="Winged helix' DNA-binding domain"/>
    <property type="match status" value="1"/>
</dbReference>
<dbReference type="CDD" id="cd00090">
    <property type="entry name" value="HTH_ARSR"/>
    <property type="match status" value="1"/>
</dbReference>
<dbReference type="SMART" id="SM00419">
    <property type="entry name" value="HTH_CRP"/>
    <property type="match status" value="1"/>
</dbReference>
<accession>A0A401YMM4</accession>
<dbReference type="Proteomes" id="UP000286931">
    <property type="component" value="Unassembled WGS sequence"/>
</dbReference>
<name>A0A401YMM4_9ACTN</name>
<dbReference type="Pfam" id="PF01022">
    <property type="entry name" value="HTH_5"/>
    <property type="match status" value="1"/>
</dbReference>
<sequence length="124" mass="13394">MTDTPAADDACRPLDARTLQQAAATFGMLAATNRLQIMWLLSQGESDVGTIADKVGGTVATVSQHLAKLKQAGMVGSRREGRRRIYVLDDPHIAILVDQVVAHQREQDLRGGTFTDRLPGGKRA</sequence>
<dbReference type="NCBIfam" id="NF033788">
    <property type="entry name" value="HTH_metalloreg"/>
    <property type="match status" value="1"/>
</dbReference>
<evidence type="ECO:0000256" key="1">
    <source>
        <dbReference type="ARBA" id="ARBA00023015"/>
    </source>
</evidence>
<gene>
    <name evidence="5" type="ORF">EHYA_03546</name>
</gene>
<feature type="domain" description="HTH arsR-type" evidence="4">
    <location>
        <begin position="14"/>
        <end position="108"/>
    </location>
</feature>
<dbReference type="RefSeq" id="WP_246126736.1">
    <property type="nucleotide sequence ID" value="NZ_BIFH01000019.1"/>
</dbReference>
<reference evidence="5 6" key="1">
    <citation type="submission" date="2018-12" db="EMBL/GenBank/DDBJ databases">
        <title>Draft genome sequence of Embleya hyalina NBRC 13850T.</title>
        <authorList>
            <person name="Komaki H."/>
            <person name="Hosoyama A."/>
            <person name="Kimura A."/>
            <person name="Ichikawa N."/>
            <person name="Tamura T."/>
        </authorList>
    </citation>
    <scope>NUCLEOTIDE SEQUENCE [LARGE SCALE GENOMIC DNA]</scope>
    <source>
        <strain evidence="5 6">NBRC 13850</strain>
    </source>
</reference>
<proteinExistence type="predicted"/>
<keyword evidence="1" id="KW-0805">Transcription regulation</keyword>
<dbReference type="GO" id="GO:0003700">
    <property type="term" value="F:DNA-binding transcription factor activity"/>
    <property type="evidence" value="ECO:0007669"/>
    <property type="project" value="InterPro"/>
</dbReference>
<evidence type="ECO:0000313" key="5">
    <source>
        <dbReference type="EMBL" id="GCD95862.1"/>
    </source>
</evidence>
<dbReference type="InterPro" id="IPR051011">
    <property type="entry name" value="Metal_resp_trans_reg"/>
</dbReference>
<dbReference type="PROSITE" id="PS50987">
    <property type="entry name" value="HTH_ARSR_2"/>
    <property type="match status" value="1"/>
</dbReference>
<dbReference type="GO" id="GO:0003677">
    <property type="term" value="F:DNA binding"/>
    <property type="evidence" value="ECO:0007669"/>
    <property type="project" value="UniProtKB-KW"/>
</dbReference>
<evidence type="ECO:0000313" key="6">
    <source>
        <dbReference type="Proteomes" id="UP000286931"/>
    </source>
</evidence>
<evidence type="ECO:0000256" key="2">
    <source>
        <dbReference type="ARBA" id="ARBA00023125"/>
    </source>
</evidence>
<dbReference type="AlphaFoldDB" id="A0A401YMM4"/>
<dbReference type="PRINTS" id="PR00778">
    <property type="entry name" value="HTHARSR"/>
</dbReference>
<dbReference type="Gene3D" id="1.10.10.10">
    <property type="entry name" value="Winged helix-like DNA-binding domain superfamily/Winged helix DNA-binding domain"/>
    <property type="match status" value="1"/>
</dbReference>
<evidence type="ECO:0000256" key="3">
    <source>
        <dbReference type="ARBA" id="ARBA00023163"/>
    </source>
</evidence>
<keyword evidence="2" id="KW-0238">DNA-binding</keyword>
<evidence type="ECO:0000259" key="4">
    <source>
        <dbReference type="PROSITE" id="PS50987"/>
    </source>
</evidence>
<organism evidence="5 6">
    <name type="scientific">Embleya hyalina</name>
    <dbReference type="NCBI Taxonomy" id="516124"/>
    <lineage>
        <taxon>Bacteria</taxon>
        <taxon>Bacillati</taxon>
        <taxon>Actinomycetota</taxon>
        <taxon>Actinomycetes</taxon>
        <taxon>Kitasatosporales</taxon>
        <taxon>Streptomycetaceae</taxon>
        <taxon>Embleya</taxon>
    </lineage>
</organism>
<dbReference type="InterPro" id="IPR011991">
    <property type="entry name" value="ArsR-like_HTH"/>
</dbReference>
<dbReference type="InterPro" id="IPR036388">
    <property type="entry name" value="WH-like_DNA-bd_sf"/>
</dbReference>
<comment type="caution">
    <text evidence="5">The sequence shown here is derived from an EMBL/GenBank/DDBJ whole genome shotgun (WGS) entry which is preliminary data.</text>
</comment>
<keyword evidence="3" id="KW-0804">Transcription</keyword>
<dbReference type="SMART" id="SM00418">
    <property type="entry name" value="HTH_ARSR"/>
    <property type="match status" value="1"/>
</dbReference>
<keyword evidence="6" id="KW-1185">Reference proteome</keyword>
<dbReference type="InterPro" id="IPR036390">
    <property type="entry name" value="WH_DNA-bd_sf"/>
</dbReference>
<dbReference type="InterPro" id="IPR012318">
    <property type="entry name" value="HTH_CRP"/>
</dbReference>
<dbReference type="InterPro" id="IPR001845">
    <property type="entry name" value="HTH_ArsR_DNA-bd_dom"/>
</dbReference>
<dbReference type="PANTHER" id="PTHR43132:SF6">
    <property type="entry name" value="HTH-TYPE TRANSCRIPTIONAL REPRESSOR CZRA"/>
    <property type="match status" value="1"/>
</dbReference>
<dbReference type="EMBL" id="BIFH01000019">
    <property type="protein sequence ID" value="GCD95862.1"/>
    <property type="molecule type" value="Genomic_DNA"/>
</dbReference>
<protein>
    <submittedName>
        <fullName evidence="5">Transcriptional regulator</fullName>
    </submittedName>
</protein>
<dbReference type="PANTHER" id="PTHR43132">
    <property type="entry name" value="ARSENICAL RESISTANCE OPERON REPRESSOR ARSR-RELATED"/>
    <property type="match status" value="1"/>
</dbReference>